<accession>L0B2V0</accession>
<keyword evidence="1" id="KW-1133">Transmembrane helix</keyword>
<feature type="transmembrane region" description="Helical" evidence="1">
    <location>
        <begin position="375"/>
        <end position="395"/>
    </location>
</feature>
<dbReference type="AlphaFoldDB" id="L0B2V0"/>
<dbReference type="VEuPathDB" id="PiroplasmaDB:BEWA_009650"/>
<feature type="transmembrane region" description="Helical" evidence="1">
    <location>
        <begin position="1097"/>
        <end position="1121"/>
    </location>
</feature>
<dbReference type="RefSeq" id="XP_004831217.1">
    <property type="nucleotide sequence ID" value="XM_004831160.1"/>
</dbReference>
<organism evidence="2 3">
    <name type="scientific">Theileria equi strain WA</name>
    <dbReference type="NCBI Taxonomy" id="1537102"/>
    <lineage>
        <taxon>Eukaryota</taxon>
        <taxon>Sar</taxon>
        <taxon>Alveolata</taxon>
        <taxon>Apicomplexa</taxon>
        <taxon>Aconoidasida</taxon>
        <taxon>Piroplasmida</taxon>
        <taxon>Theileriidae</taxon>
        <taxon>Theileria</taxon>
    </lineage>
</organism>
<evidence type="ECO:0000313" key="3">
    <source>
        <dbReference type="Proteomes" id="UP000031512"/>
    </source>
</evidence>
<dbReference type="EMBL" id="CP001670">
    <property type="protein sequence ID" value="AFZ81551.1"/>
    <property type="molecule type" value="Genomic_DNA"/>
</dbReference>
<proteinExistence type="predicted"/>
<reference evidence="2 3" key="1">
    <citation type="journal article" date="2012" name="BMC Genomics">
        <title>Comparative genomic analysis and phylogenetic position of Theileria equi.</title>
        <authorList>
            <person name="Kappmeyer L.S."/>
            <person name="Thiagarajan M."/>
            <person name="Herndon D.R."/>
            <person name="Ramsay J.D."/>
            <person name="Caler E."/>
            <person name="Djikeng A."/>
            <person name="Gillespie J.J."/>
            <person name="Lau A.O."/>
            <person name="Roalson E.H."/>
            <person name="Silva J.C."/>
            <person name="Silva M.G."/>
            <person name="Suarez C.E."/>
            <person name="Ueti M.W."/>
            <person name="Nene V.M."/>
            <person name="Mealey R.H."/>
            <person name="Knowles D.P."/>
            <person name="Brayton K.A."/>
        </authorList>
    </citation>
    <scope>NUCLEOTIDE SEQUENCE [LARGE SCALE GENOMIC DNA]</scope>
    <source>
        <strain evidence="2 3">WA</strain>
    </source>
</reference>
<feature type="transmembrane region" description="Helical" evidence="1">
    <location>
        <begin position="493"/>
        <end position="512"/>
    </location>
</feature>
<dbReference type="OrthoDB" id="372022at2759"/>
<protein>
    <submittedName>
        <fullName evidence="2">Uncharacterized protein</fullName>
    </submittedName>
</protein>
<dbReference type="STRING" id="1537102.L0B2V0"/>
<evidence type="ECO:0000313" key="2">
    <source>
        <dbReference type="EMBL" id="AFZ81551.1"/>
    </source>
</evidence>
<feature type="transmembrane region" description="Helical" evidence="1">
    <location>
        <begin position="561"/>
        <end position="583"/>
    </location>
</feature>
<dbReference type="Proteomes" id="UP000031512">
    <property type="component" value="Chromosome 3"/>
</dbReference>
<keyword evidence="1" id="KW-0472">Membrane</keyword>
<evidence type="ECO:0000256" key="1">
    <source>
        <dbReference type="SAM" id="Phobius"/>
    </source>
</evidence>
<keyword evidence="1" id="KW-0812">Transmembrane</keyword>
<dbReference type="eggNOG" id="ENOG502TN3A">
    <property type="taxonomic scope" value="Eukaryota"/>
</dbReference>
<gene>
    <name evidence="2" type="ORF">BEWA_009650</name>
</gene>
<feature type="transmembrane region" description="Helical" evidence="1">
    <location>
        <begin position="342"/>
        <end position="363"/>
    </location>
</feature>
<feature type="transmembrane region" description="Helical" evidence="1">
    <location>
        <begin position="1038"/>
        <end position="1056"/>
    </location>
</feature>
<feature type="transmembrane region" description="Helical" evidence="1">
    <location>
        <begin position="958"/>
        <end position="981"/>
    </location>
</feature>
<name>L0B2V0_THEEQ</name>
<sequence>MDYNVNFVHILNTYVDSVFTVSESREDSNDISGGQNLQEEHLDIPFFHKSAYFFFTALIVCLLIVLCALSINFKSLFMSNKSIKTAIEDLIAPNEVGYKKILHSLEHGYLQELNMSTSKSKGSMHNKTADIDIELDRLTETIKYRDIRTEFDVGSWLQFALIPSVVDGLNLYNRLLGETILLTFVRSDNEIFKYNIDKDMFKKHGTIFNSQFEVMDDNDSFDFTYKYQNDLENKHTQNASNYQYVQGNSVDEMLNSLMQGAGYLDIFPYFPLNSILSHDSTQLVSVDMLTHNVISGIISHISVGFNFTKLNNIVQGRSISDFIISKSIKISSFSISASTSCLIIYLLLLLIVILYFFYTFYIYRKYSKLFFYFDYVLEFTSKISLLLSLVLYNIIYGFRKSTMPRVHSIDCTSGYCIPSVRVGNDNIFDKNYISSTNFNVIRPKIEKAINITGIFCFFTLIAIISSSVLMWVFLNKKRKLTFLLKKYVFHLKIPFLSLICGISLSISLISSYSASETHILETSIISFWQHIINTFSLLSGVSDDLTSNFIAANNLNSSTLVIVALFISFYFGFLFFSSLLLAINPQKNAVILDTRKLDGPFDNFRLLQLQKGFAHVAHRIVTKYNVRIIRALINNQSTDTISLEEISSNYPSGEGSFKQSYTRKVCKCLCHALIIVGIIFYSLKEYKNNNMEQIISNSMSNTINERLFEWNYRFVFYSSVRYDLGVKKKYDDSSAIILIGNVRTILKNDRIIHRNDLLSILDENHIGKLFKQGQNGKLSFISSRYYIAPDNSPLLISFGLRSNPSAPLFSNFEILKNLTAHLISSNENYFGLKRLFSDGVNNFPDIVKHMDVEFNVVDSMCENKLYTAKLSMEFDDSGLLTYKVSVNDVLGLSIPHKPSKIFILGFFIITLLTLSLVVLLIIDIIKFGKAFTKYYPKYKIKDKIGVYFLNDVCRISDLVIIIFFACIIGCYIRLFGFLSFIHNNSESLNVIQTRLRYASVVQSIKLIQDVIIYFLTVRKYILIIGTILFELKFLYMSVLFYLIVTTFSLIFFFYFLPNDYASGFSDESFILEKSMKLVLSNYHFPKSFSEKSILESLLYPILWVSKILLFNIVSYFVWSIWPKDNEKNKNGTEFETFDDYKHFLNTDSGLQITSISEEQLEILHKDIKKNAAIETHNIFSKFEGYNAEYLQFGETKGKFIEFLHDNVANELADLLKTSNNLEFQIGILSKQNTILEDMSYKQLEDQILMLEEALADKSEELTCLLETYKR</sequence>
<feature type="transmembrane region" description="Helical" evidence="1">
    <location>
        <begin position="51"/>
        <end position="73"/>
    </location>
</feature>
<feature type="transmembrane region" description="Helical" evidence="1">
    <location>
        <begin position="1010"/>
        <end position="1031"/>
    </location>
</feature>
<dbReference type="KEGG" id="beq:BEWA_009650"/>
<keyword evidence="3" id="KW-1185">Reference proteome</keyword>
<dbReference type="GeneID" id="15805290"/>
<feature type="transmembrane region" description="Helical" evidence="1">
    <location>
        <begin position="901"/>
        <end position="925"/>
    </location>
</feature>
<feature type="transmembrane region" description="Helical" evidence="1">
    <location>
        <begin position="451"/>
        <end position="473"/>
    </location>
</feature>